<gene>
    <name evidence="1" type="ORF">ATNIH1004_005912</name>
</gene>
<dbReference type="Proteomes" id="UP000324241">
    <property type="component" value="Unassembled WGS sequence"/>
</dbReference>
<evidence type="ECO:0000313" key="1">
    <source>
        <dbReference type="EMBL" id="KAA8647222.1"/>
    </source>
</evidence>
<sequence>MLEILQGLMLSLLKRRIAELAAGQAQNHDDIDDLIYAPEYEDDSVLVSVFQLFIFAYSNAQAQSITTDAPRTNTLTSYPEFIRGLGIVPSLSKYSKFTTETVLFGLIPRLFR</sequence>
<proteinExistence type="predicted"/>
<dbReference type="RefSeq" id="XP_033426583.1">
    <property type="nucleotide sequence ID" value="XM_033570551.1"/>
</dbReference>
<comment type="caution">
    <text evidence="1">The sequence shown here is derived from an EMBL/GenBank/DDBJ whole genome shotgun (WGS) entry which is preliminary data.</text>
</comment>
<name>A0A5M9MJP2_9EURO</name>
<evidence type="ECO:0000313" key="2">
    <source>
        <dbReference type="Proteomes" id="UP000324241"/>
    </source>
</evidence>
<organism evidence="1 2">
    <name type="scientific">Aspergillus tanneri</name>
    <dbReference type="NCBI Taxonomy" id="1220188"/>
    <lineage>
        <taxon>Eukaryota</taxon>
        <taxon>Fungi</taxon>
        <taxon>Dikarya</taxon>
        <taxon>Ascomycota</taxon>
        <taxon>Pezizomycotina</taxon>
        <taxon>Eurotiomycetes</taxon>
        <taxon>Eurotiomycetidae</taxon>
        <taxon>Eurotiales</taxon>
        <taxon>Aspergillaceae</taxon>
        <taxon>Aspergillus</taxon>
        <taxon>Aspergillus subgen. Circumdati</taxon>
    </lineage>
</organism>
<protein>
    <submittedName>
        <fullName evidence="1">Uncharacterized protein</fullName>
    </submittedName>
</protein>
<accession>A0A5M9MJP2</accession>
<dbReference type="EMBL" id="QUQM01000004">
    <property type="protein sequence ID" value="KAA8647222.1"/>
    <property type="molecule type" value="Genomic_DNA"/>
</dbReference>
<dbReference type="AlphaFoldDB" id="A0A5M9MJP2"/>
<reference evidence="1 2" key="1">
    <citation type="submission" date="2019-08" db="EMBL/GenBank/DDBJ databases">
        <title>The genome sequence of a newly discovered highly antifungal drug resistant Aspergillus species, Aspergillus tanneri NIH 1004.</title>
        <authorList>
            <person name="Mounaud S."/>
            <person name="Singh I."/>
            <person name="Joardar V."/>
            <person name="Pakala S."/>
            <person name="Pakala S."/>
            <person name="Venepally P."/>
            <person name="Chung J.K."/>
            <person name="Losada L."/>
            <person name="Nierman W.C."/>
        </authorList>
    </citation>
    <scope>NUCLEOTIDE SEQUENCE [LARGE SCALE GENOMIC DNA]</scope>
    <source>
        <strain evidence="1 2">NIH1004</strain>
    </source>
</reference>
<dbReference type="GeneID" id="54328614"/>